<feature type="transmembrane region" description="Helical" evidence="6">
    <location>
        <begin position="230"/>
        <end position="248"/>
    </location>
</feature>
<dbReference type="Gene3D" id="1.10.3730.20">
    <property type="match status" value="1"/>
</dbReference>
<dbReference type="EMBL" id="CP001389">
    <property type="protein sequence ID" value="ACP27361.1"/>
    <property type="molecule type" value="Genomic_DNA"/>
</dbReference>
<dbReference type="GO" id="GO:0016020">
    <property type="term" value="C:membrane"/>
    <property type="evidence" value="ECO:0007669"/>
    <property type="project" value="UniProtKB-SubCell"/>
</dbReference>
<feature type="transmembrane region" description="Helical" evidence="6">
    <location>
        <begin position="30"/>
        <end position="49"/>
    </location>
</feature>
<dbReference type="Proteomes" id="UP000001054">
    <property type="component" value="Chromosome"/>
</dbReference>
<reference evidence="8 9" key="1">
    <citation type="journal article" date="2009" name="Appl. Environ. Microbiol.">
        <title>Rhizobium sp. strain NGR234 possesses a remarkable number of secretion systems.</title>
        <authorList>
            <person name="Schmeisser C."/>
            <person name="Liesegang H."/>
            <person name="Krysciak D."/>
            <person name="Bakkou N."/>
            <person name="Le Quere A."/>
            <person name="Wollherr A."/>
            <person name="Heinemeyer I."/>
            <person name="Morgenstern B."/>
            <person name="Pommerening-Roeser A."/>
            <person name="Flores M."/>
            <person name="Palacios R."/>
            <person name="Brenner S."/>
            <person name="Gottschalk G."/>
            <person name="Schmitz R.A."/>
            <person name="Broughton W.J."/>
            <person name="Perret X."/>
            <person name="Strittmatter A.W."/>
            <person name="Streit W.R."/>
        </authorList>
    </citation>
    <scope>NUCLEOTIDE SEQUENCE [LARGE SCALE GENOMIC DNA]</scope>
    <source>
        <strain evidence="9">NBRC 101917 / NGR234</strain>
    </source>
</reference>
<gene>
    <name evidence="8" type="ordered locus">NGR_c36400</name>
</gene>
<evidence type="ECO:0000256" key="2">
    <source>
        <dbReference type="ARBA" id="ARBA00007362"/>
    </source>
</evidence>
<name>C3MCR3_SINFN</name>
<dbReference type="AlphaFoldDB" id="C3MCR3"/>
<feature type="transmembrane region" description="Helical" evidence="6">
    <location>
        <begin position="285"/>
        <end position="301"/>
    </location>
</feature>
<dbReference type="OrthoDB" id="5430053at2"/>
<feature type="transmembrane region" description="Helical" evidence="6">
    <location>
        <begin position="168"/>
        <end position="187"/>
    </location>
</feature>
<feature type="domain" description="EamA" evidence="7">
    <location>
        <begin position="33"/>
        <end position="158"/>
    </location>
</feature>
<keyword evidence="9" id="KW-1185">Reference proteome</keyword>
<organism evidence="8 9">
    <name type="scientific">Sinorhizobium fredii (strain NBRC 101917 / NGR234)</name>
    <dbReference type="NCBI Taxonomy" id="394"/>
    <lineage>
        <taxon>Bacteria</taxon>
        <taxon>Pseudomonadati</taxon>
        <taxon>Pseudomonadota</taxon>
        <taxon>Alphaproteobacteria</taxon>
        <taxon>Hyphomicrobiales</taxon>
        <taxon>Rhizobiaceae</taxon>
        <taxon>Sinorhizobium/Ensifer group</taxon>
        <taxon>Sinorhizobium</taxon>
    </lineage>
</organism>
<evidence type="ECO:0000256" key="5">
    <source>
        <dbReference type="ARBA" id="ARBA00023136"/>
    </source>
</evidence>
<keyword evidence="4 6" id="KW-1133">Transmembrane helix</keyword>
<sequence length="315" mass="33743">MPWYLDVKLNYVSYLYIKIIEMKKMEARNFDIAFTAIAPAIWGSTYLVTTEFLPAGYPLTVAMLRALPAGLLLLLVVRQMPTGIWWARSFLLGALNFSFFWAMLFVSAYRLPGGVAATVGAVQPLIVVLLSRVVLGSPIRILSIVGGLAGMAGVALLVLTPGAALDPLGVVAGLAGAVSMAFGTVLSRHWTPPVSPLTFTAWQLAAGGLLLVPVAMFFEPPLPALTASNIMGFAYLGLIGAAFTYLLWFRGLSRLEPSQVAPLGFLSPVVAILLGWGVLGQQMTAVQVFGIVVVFASVWMSQQAQMVRRTVPGRT</sequence>
<dbReference type="PANTHER" id="PTHR32322:SF2">
    <property type="entry name" value="EAMA DOMAIN-CONTAINING PROTEIN"/>
    <property type="match status" value="1"/>
</dbReference>
<evidence type="ECO:0000313" key="8">
    <source>
        <dbReference type="EMBL" id="ACP27361.1"/>
    </source>
</evidence>
<feature type="transmembrane region" description="Helical" evidence="6">
    <location>
        <begin position="89"/>
        <end position="109"/>
    </location>
</feature>
<feature type="transmembrane region" description="Helical" evidence="6">
    <location>
        <begin position="142"/>
        <end position="162"/>
    </location>
</feature>
<evidence type="ECO:0000256" key="3">
    <source>
        <dbReference type="ARBA" id="ARBA00022692"/>
    </source>
</evidence>
<comment type="similarity">
    <text evidence="2">Belongs to the EamA transporter family.</text>
</comment>
<feature type="transmembrane region" description="Helical" evidence="6">
    <location>
        <begin position="55"/>
        <end position="77"/>
    </location>
</feature>
<dbReference type="InterPro" id="IPR050638">
    <property type="entry name" value="AA-Vitamin_Transporters"/>
</dbReference>
<keyword evidence="5 6" id="KW-0472">Membrane</keyword>
<proteinExistence type="inferred from homology"/>
<evidence type="ECO:0000256" key="1">
    <source>
        <dbReference type="ARBA" id="ARBA00004141"/>
    </source>
</evidence>
<evidence type="ECO:0000256" key="6">
    <source>
        <dbReference type="SAM" id="Phobius"/>
    </source>
</evidence>
<dbReference type="PANTHER" id="PTHR32322">
    <property type="entry name" value="INNER MEMBRANE TRANSPORTER"/>
    <property type="match status" value="1"/>
</dbReference>
<feature type="transmembrane region" description="Helical" evidence="6">
    <location>
        <begin position="199"/>
        <end position="218"/>
    </location>
</feature>
<comment type="subcellular location">
    <subcellularLocation>
        <location evidence="1">Membrane</location>
        <topology evidence="1">Multi-pass membrane protein</topology>
    </subcellularLocation>
</comment>
<keyword evidence="3 6" id="KW-0812">Transmembrane</keyword>
<dbReference type="InterPro" id="IPR037185">
    <property type="entry name" value="EmrE-like"/>
</dbReference>
<dbReference type="KEGG" id="rhi:NGR_c36400"/>
<feature type="transmembrane region" description="Helical" evidence="6">
    <location>
        <begin position="115"/>
        <end position="135"/>
    </location>
</feature>
<accession>C3MCR3</accession>
<dbReference type="PATRIC" id="fig|394.7.peg.6492"/>
<evidence type="ECO:0000259" key="7">
    <source>
        <dbReference type="Pfam" id="PF00892"/>
    </source>
</evidence>
<feature type="domain" description="EamA" evidence="7">
    <location>
        <begin position="168"/>
        <end position="300"/>
    </location>
</feature>
<evidence type="ECO:0000256" key="4">
    <source>
        <dbReference type="ARBA" id="ARBA00022989"/>
    </source>
</evidence>
<protein>
    <submittedName>
        <fullName evidence="8">Transmembrane protein</fullName>
    </submittedName>
</protein>
<dbReference type="Pfam" id="PF00892">
    <property type="entry name" value="EamA"/>
    <property type="match status" value="2"/>
</dbReference>
<feature type="transmembrane region" description="Helical" evidence="6">
    <location>
        <begin position="260"/>
        <end position="279"/>
    </location>
</feature>
<dbReference type="InterPro" id="IPR000620">
    <property type="entry name" value="EamA_dom"/>
</dbReference>
<dbReference type="eggNOG" id="COG0697">
    <property type="taxonomic scope" value="Bacteria"/>
</dbReference>
<dbReference type="STRING" id="394.NGR_c36400"/>
<dbReference type="HOGENOM" id="CLU_033863_2_2_5"/>
<dbReference type="SUPFAM" id="SSF103481">
    <property type="entry name" value="Multidrug resistance efflux transporter EmrE"/>
    <property type="match status" value="2"/>
</dbReference>
<evidence type="ECO:0000313" key="9">
    <source>
        <dbReference type="Proteomes" id="UP000001054"/>
    </source>
</evidence>